<gene>
    <name evidence="1" type="ORF">MAM1_0311d09529</name>
</gene>
<proteinExistence type="predicted"/>
<evidence type="ECO:0000313" key="2">
    <source>
        <dbReference type="Proteomes" id="UP000053815"/>
    </source>
</evidence>
<sequence>MPLIIPPQTDNCTSTTATVEKFNLLVEKYKHIIDNDATARCMIGFAAANIIRHDGHMDLYSIESWLESVDMPTPSQEQQVPVPQDDDSVEKIMSVLIDTADRYYHGNQVLQDQVESADDVHDELAAVYTTKSSPAPAPLNRYVSRGPYTTSDSYPVNAYIPTRIHVNHPLGNLFLPLEYLC</sequence>
<reference evidence="1" key="1">
    <citation type="submission" date="2014-09" db="EMBL/GenBank/DDBJ databases">
        <title>Draft genome sequence of an oleaginous Mucoromycotina fungus Mucor ambiguus NBRC6742.</title>
        <authorList>
            <person name="Takeda I."/>
            <person name="Yamane N."/>
            <person name="Morita T."/>
            <person name="Tamano K."/>
            <person name="Machida M."/>
            <person name="Baker S."/>
            <person name="Koike H."/>
        </authorList>
    </citation>
    <scope>NUCLEOTIDE SEQUENCE</scope>
    <source>
        <strain evidence="1">NBRC 6742</strain>
    </source>
</reference>
<keyword evidence="2" id="KW-1185">Reference proteome</keyword>
<dbReference type="AlphaFoldDB" id="A0A0C9LXE5"/>
<dbReference type="OrthoDB" id="2281772at2759"/>
<dbReference type="EMBL" id="DF836600">
    <property type="protein sequence ID" value="GAN09995.1"/>
    <property type="molecule type" value="Genomic_DNA"/>
</dbReference>
<organism evidence="1">
    <name type="scientific">Mucor ambiguus</name>
    <dbReference type="NCBI Taxonomy" id="91626"/>
    <lineage>
        <taxon>Eukaryota</taxon>
        <taxon>Fungi</taxon>
        <taxon>Fungi incertae sedis</taxon>
        <taxon>Mucoromycota</taxon>
        <taxon>Mucoromycotina</taxon>
        <taxon>Mucoromycetes</taxon>
        <taxon>Mucorales</taxon>
        <taxon>Mucorineae</taxon>
        <taxon>Mucoraceae</taxon>
        <taxon>Mucor</taxon>
    </lineage>
</organism>
<dbReference type="Proteomes" id="UP000053815">
    <property type="component" value="Unassembled WGS sequence"/>
</dbReference>
<name>A0A0C9LXE5_9FUNG</name>
<evidence type="ECO:0000313" key="1">
    <source>
        <dbReference type="EMBL" id="GAN09995.1"/>
    </source>
</evidence>
<accession>A0A0C9LXE5</accession>
<protein>
    <submittedName>
        <fullName evidence="1">Uncharacterized protein</fullName>
    </submittedName>
</protein>